<keyword evidence="2" id="KW-1185">Reference proteome</keyword>
<dbReference type="Proteomes" id="UP001500253">
    <property type="component" value="Unassembled WGS sequence"/>
</dbReference>
<reference evidence="1 2" key="1">
    <citation type="journal article" date="2019" name="Int. J. Syst. Evol. Microbiol.">
        <title>The Global Catalogue of Microorganisms (GCM) 10K type strain sequencing project: providing services to taxonomists for standard genome sequencing and annotation.</title>
        <authorList>
            <consortium name="The Broad Institute Genomics Platform"/>
            <consortium name="The Broad Institute Genome Sequencing Center for Infectious Disease"/>
            <person name="Wu L."/>
            <person name="Ma J."/>
        </authorList>
    </citation>
    <scope>NUCLEOTIDE SEQUENCE [LARGE SCALE GENOMIC DNA]</scope>
    <source>
        <strain evidence="1 2">JCM 4316</strain>
    </source>
</reference>
<evidence type="ECO:0000313" key="2">
    <source>
        <dbReference type="Proteomes" id="UP001500253"/>
    </source>
</evidence>
<sequence length="66" mass="7399">MRVLLNLGFYGLLFLTTVYFQWHRGFDPLGTGLALLPVGRWRRSAPRCPGGWPRASAPAPRSWPGC</sequence>
<evidence type="ECO:0000313" key="1">
    <source>
        <dbReference type="EMBL" id="GAA2373458.1"/>
    </source>
</evidence>
<gene>
    <name evidence="1" type="ORF">GCM10010246_80310</name>
</gene>
<comment type="caution">
    <text evidence="1">The sequence shown here is derived from an EMBL/GenBank/DDBJ whole genome shotgun (WGS) entry which is preliminary data.</text>
</comment>
<dbReference type="EMBL" id="BAAASD010000066">
    <property type="protein sequence ID" value="GAA2373458.1"/>
    <property type="molecule type" value="Genomic_DNA"/>
</dbReference>
<accession>A0ABN3H9Z4</accession>
<proteinExistence type="predicted"/>
<name>A0ABN3H9Z4_9ACTN</name>
<organism evidence="1 2">
    <name type="scientific">Streptomyces cuspidosporus</name>
    <dbReference type="NCBI Taxonomy" id="66882"/>
    <lineage>
        <taxon>Bacteria</taxon>
        <taxon>Bacillati</taxon>
        <taxon>Actinomycetota</taxon>
        <taxon>Actinomycetes</taxon>
        <taxon>Kitasatosporales</taxon>
        <taxon>Streptomycetaceae</taxon>
        <taxon>Streptomyces</taxon>
    </lineage>
</organism>
<protein>
    <submittedName>
        <fullName evidence="1">Uncharacterized protein</fullName>
    </submittedName>
</protein>